<feature type="compositionally biased region" description="Gly residues" evidence="7">
    <location>
        <begin position="994"/>
        <end position="1008"/>
    </location>
</feature>
<dbReference type="AlphaFoldDB" id="A0A1Y2BL98"/>
<gene>
    <name evidence="6" type="primary">TIF32</name>
    <name evidence="9" type="ORF">BCR39DRAFT_510670</name>
</gene>
<feature type="coiled-coil region" evidence="6">
    <location>
        <begin position="526"/>
        <end position="650"/>
    </location>
</feature>
<dbReference type="GO" id="GO:0071540">
    <property type="term" value="C:eukaryotic translation initiation factor 3 complex, eIF3e"/>
    <property type="evidence" value="ECO:0007669"/>
    <property type="project" value="TreeGrafter"/>
</dbReference>
<evidence type="ECO:0000256" key="1">
    <source>
        <dbReference type="ARBA" id="ARBA00004496"/>
    </source>
</evidence>
<comment type="caution">
    <text evidence="9">The sequence shown here is derived from an EMBL/GenBank/DDBJ whole genome shotgun (WGS) entry which is preliminary data.</text>
</comment>
<keyword evidence="3 6" id="KW-0396">Initiation factor</keyword>
<feature type="compositionally biased region" description="Basic and acidic residues" evidence="7">
    <location>
        <begin position="761"/>
        <end position="853"/>
    </location>
</feature>
<evidence type="ECO:0000259" key="8">
    <source>
        <dbReference type="PROSITE" id="PS50250"/>
    </source>
</evidence>
<dbReference type="Pfam" id="PF01399">
    <property type="entry name" value="PCI"/>
    <property type="match status" value="1"/>
</dbReference>
<dbReference type="OrthoDB" id="18884at2759"/>
<dbReference type="FunCoup" id="A0A1Y2BL98">
    <property type="interactions" value="640"/>
</dbReference>
<dbReference type="FunFam" id="4.10.860.10:FF:000001">
    <property type="entry name" value="Eukaryotic translation initiation factor 3 subunit A"/>
    <property type="match status" value="1"/>
</dbReference>
<evidence type="ECO:0000256" key="7">
    <source>
        <dbReference type="SAM" id="MobiDB-lite"/>
    </source>
</evidence>
<dbReference type="Gene3D" id="1.25.40.860">
    <property type="match status" value="1"/>
</dbReference>
<dbReference type="Gene3D" id="4.10.860.10">
    <property type="entry name" value="UVR domain"/>
    <property type="match status" value="1"/>
</dbReference>
<dbReference type="GO" id="GO:0071541">
    <property type="term" value="C:eukaryotic translation initiation factor 3 complex, eIF3m"/>
    <property type="evidence" value="ECO:0007669"/>
    <property type="project" value="TreeGrafter"/>
</dbReference>
<comment type="subcellular location">
    <subcellularLocation>
        <location evidence="1 6">Cytoplasm</location>
    </subcellularLocation>
</comment>
<keyword evidence="10" id="KW-1185">Reference proteome</keyword>
<dbReference type="GO" id="GO:0003743">
    <property type="term" value="F:translation initiation factor activity"/>
    <property type="evidence" value="ECO:0007669"/>
    <property type="project" value="UniProtKB-UniRule"/>
</dbReference>
<dbReference type="PROSITE" id="PS50250">
    <property type="entry name" value="PCI"/>
    <property type="match status" value="1"/>
</dbReference>
<dbReference type="GO" id="GO:0001732">
    <property type="term" value="P:formation of cytoplasmic translation initiation complex"/>
    <property type="evidence" value="ECO:0007669"/>
    <property type="project" value="UniProtKB-UniRule"/>
</dbReference>
<name>A0A1Y2BL98_9TREE</name>
<organism evidence="9 10">
    <name type="scientific">Naematelia encephala</name>
    <dbReference type="NCBI Taxonomy" id="71784"/>
    <lineage>
        <taxon>Eukaryota</taxon>
        <taxon>Fungi</taxon>
        <taxon>Dikarya</taxon>
        <taxon>Basidiomycota</taxon>
        <taxon>Agaricomycotina</taxon>
        <taxon>Tremellomycetes</taxon>
        <taxon>Tremellales</taxon>
        <taxon>Naemateliaceae</taxon>
        <taxon>Naematelia</taxon>
    </lineage>
</organism>
<feature type="compositionally biased region" description="Low complexity" evidence="7">
    <location>
        <begin position="912"/>
        <end position="928"/>
    </location>
</feature>
<sequence>MPPSYIKPENALKRSEELLALGTSQSKQQAFENLVEVFQSKRFKHTSVAVLEPIMLKYVELCVTMNRKTHAKLGLINYKNAIQTTSVQSIETVLNHFIAQAEQRLTDAEAQAKKEVEALPETPVVDDELPLQPSAMLLDTFIESAGDRERIERRLIAPAQKFCWDAYDISLDVAKGNDRLEIIYQSIAHRAFQFCKVHQRKNDFRRLCEQRLRKDLANAAKYAHQQHSVNLADPETLSRHLDTRFLQLETAVELELWQEAFRSVEDVHGLVAGKKSAKPSMMANYYEKLTQIFKAEGGKQTAVFHAAAWARYYQYAERAGSVPEKAPGCVVLSALAVPLGEVESKQRLVALLNLPKMPTREALIKDATDKHLRRVSSDIRQLYTILEVDFQPLRAAKILAPLITSLAPEYQPYLPALREVVLSQILQGLSEVYDTVSLTHILDLIKPFDNTPWATDMPSLEKFLMTACRRGDISASVDHVAKTISFTVPPADLNRLSNLAVCLYNTVQYLNPTPSTSRADAFAAAIAEAEEERKAIAHKRQIVQKRRELLEEANLRREREETTAKAELARARAEDLARREKENARQAEIDRIQKQMEQTRREEAKKLAESLAVTSGLKVNLDGIEDLDTNKVVALQVEQLAKEKREMNDRSRIVAKRVDHFERALRKEERPLLAEDYERQKEEDRKTHERINAQAREQAIAAQKAMIEIKTRLSRMMPDYLVTRQEVASQQEAEFQAARDAAQQKIADEKAKFKAKVLARRKAEKEERERLRAQEEEEERERLAQEEEQARLLAEKEESERQAAEEAEKLRLETEAKAAEAKAKRAAERAEAEAAAKRQREREEEAERRRLERSGGGFSRAPVSAAPAAAGATPVRPTAVPAGTWREKLAKKAAEASGAATPPVANGSPKQATPAPAAATAPAAAAPVNPTPAPGGTWREREAARKAAEASGGAATPPSASGSPAPDGQPERGGVYRRGMGARGRGGATPPTSGRGGSTGGGGGGSKW</sequence>
<reference evidence="9 10" key="1">
    <citation type="submission" date="2016-07" db="EMBL/GenBank/DDBJ databases">
        <title>Pervasive Adenine N6-methylation of Active Genes in Fungi.</title>
        <authorList>
            <consortium name="DOE Joint Genome Institute"/>
            <person name="Mondo S.J."/>
            <person name="Dannebaum R.O."/>
            <person name="Kuo R.C."/>
            <person name="Labutti K."/>
            <person name="Haridas S."/>
            <person name="Kuo A."/>
            <person name="Salamov A."/>
            <person name="Ahrendt S.R."/>
            <person name="Lipzen A."/>
            <person name="Sullivan W."/>
            <person name="Andreopoulos W.B."/>
            <person name="Clum A."/>
            <person name="Lindquist E."/>
            <person name="Daum C."/>
            <person name="Ramamoorthy G.K."/>
            <person name="Gryganskyi A."/>
            <person name="Culley D."/>
            <person name="Magnuson J.K."/>
            <person name="James T.Y."/>
            <person name="O'Malley M.A."/>
            <person name="Stajich J.E."/>
            <person name="Spatafora J.W."/>
            <person name="Visel A."/>
            <person name="Grigoriev I.V."/>
        </authorList>
    </citation>
    <scope>NUCLEOTIDE SEQUENCE [LARGE SCALE GENOMIC DNA]</scope>
    <source>
        <strain evidence="9 10">68-887.2</strain>
    </source>
</reference>
<dbReference type="STRING" id="71784.A0A1Y2BL98"/>
<dbReference type="PANTHER" id="PTHR14005">
    <property type="entry name" value="EUKARYOTIC TRANSLATION INITIATION FACTOR 3, THETA SUBUNIT"/>
    <property type="match status" value="1"/>
</dbReference>
<feature type="domain" description="PCI" evidence="8">
    <location>
        <begin position="315"/>
        <end position="491"/>
    </location>
</feature>
<evidence type="ECO:0000256" key="4">
    <source>
        <dbReference type="ARBA" id="ARBA00022884"/>
    </source>
</evidence>
<evidence type="ECO:0000313" key="9">
    <source>
        <dbReference type="EMBL" id="ORY35548.1"/>
    </source>
</evidence>
<dbReference type="GO" id="GO:0043614">
    <property type="term" value="C:multi-eIF complex"/>
    <property type="evidence" value="ECO:0007669"/>
    <property type="project" value="TreeGrafter"/>
</dbReference>
<comment type="similarity">
    <text evidence="6">Belongs to the eIF-3 subunit A family.</text>
</comment>
<keyword evidence="2 6" id="KW-0963">Cytoplasm</keyword>
<dbReference type="PANTHER" id="PTHR14005:SF0">
    <property type="entry name" value="EUKARYOTIC TRANSLATION INITIATION FACTOR 3 SUBUNIT A"/>
    <property type="match status" value="1"/>
</dbReference>
<dbReference type="GO" id="GO:0003729">
    <property type="term" value="F:mRNA binding"/>
    <property type="evidence" value="ECO:0007669"/>
    <property type="project" value="TreeGrafter"/>
</dbReference>
<dbReference type="HAMAP" id="MF_03000">
    <property type="entry name" value="eIF3a"/>
    <property type="match status" value="1"/>
</dbReference>
<keyword evidence="6" id="KW-0175">Coiled coil</keyword>
<dbReference type="EMBL" id="MCFC01000001">
    <property type="protein sequence ID" value="ORY35548.1"/>
    <property type="molecule type" value="Genomic_DNA"/>
</dbReference>
<evidence type="ECO:0000256" key="3">
    <source>
        <dbReference type="ARBA" id="ARBA00022540"/>
    </source>
</evidence>
<feature type="region of interest" description="Disordered" evidence="7">
    <location>
        <begin position="759"/>
        <end position="1008"/>
    </location>
</feature>
<evidence type="ECO:0000256" key="2">
    <source>
        <dbReference type="ARBA" id="ARBA00022490"/>
    </source>
</evidence>
<comment type="subunit">
    <text evidence="6">Component of the eukaryotic translation initiation factor 3 (eIF-3) complex.</text>
</comment>
<evidence type="ECO:0000256" key="5">
    <source>
        <dbReference type="ARBA" id="ARBA00022917"/>
    </source>
</evidence>
<dbReference type="GO" id="GO:0016282">
    <property type="term" value="C:eukaryotic 43S preinitiation complex"/>
    <property type="evidence" value="ECO:0007669"/>
    <property type="project" value="UniProtKB-UniRule"/>
</dbReference>
<dbReference type="InterPro" id="IPR054711">
    <property type="entry name" value="eIF3a_PCI_TPR-like"/>
</dbReference>
<feature type="compositionally biased region" description="Low complexity" evidence="7">
    <location>
        <begin position="949"/>
        <end position="966"/>
    </location>
</feature>
<evidence type="ECO:0000256" key="6">
    <source>
        <dbReference type="HAMAP-Rule" id="MF_03000"/>
    </source>
</evidence>
<dbReference type="GO" id="GO:0033290">
    <property type="term" value="C:eukaryotic 48S preinitiation complex"/>
    <property type="evidence" value="ECO:0007669"/>
    <property type="project" value="UniProtKB-UniRule"/>
</dbReference>
<accession>A0A1Y2BL98</accession>
<comment type="function">
    <text evidence="6">RNA-binding component of the eukaryotic translation initiation factor 3 (eIF-3) complex, which is involved in protein synthesis of a specialized repertoire of mRNAs and, together with other initiation factors, stimulates binding of mRNA and methionyl-tRNAi to the 40S ribosome. The eIF-3 complex specifically targets and initiates translation of a subset of mRNAs involved in cell proliferation.</text>
</comment>
<protein>
    <recommendedName>
        <fullName evidence="6">Eukaryotic translation initiation factor 3 subunit A</fullName>
        <shortName evidence="6">eIF3a</shortName>
    </recommendedName>
    <alternativeName>
        <fullName evidence="6">Eukaryotic translation initiation factor 3 110 kDa subunit homolog</fullName>
        <shortName evidence="6">eIF3 p110</shortName>
    </alternativeName>
    <alternativeName>
        <fullName evidence="6">Translation initiation factor eIF3, p110 subunit homolog</fullName>
    </alternativeName>
</protein>
<dbReference type="Proteomes" id="UP000193986">
    <property type="component" value="Unassembled WGS sequence"/>
</dbReference>
<dbReference type="GO" id="GO:0002188">
    <property type="term" value="P:translation reinitiation"/>
    <property type="evidence" value="ECO:0007669"/>
    <property type="project" value="TreeGrafter"/>
</dbReference>
<feature type="compositionally biased region" description="Low complexity" evidence="7">
    <location>
        <begin position="859"/>
        <end position="884"/>
    </location>
</feature>
<dbReference type="SMART" id="SM00088">
    <property type="entry name" value="PINT"/>
    <property type="match status" value="1"/>
</dbReference>
<feature type="compositionally biased region" description="Basic and acidic residues" evidence="7">
    <location>
        <begin position="938"/>
        <end position="948"/>
    </location>
</feature>
<dbReference type="InterPro" id="IPR027512">
    <property type="entry name" value="EIF3A"/>
</dbReference>
<keyword evidence="5 6" id="KW-0648">Protein biosynthesis</keyword>
<feature type="compositionally biased region" description="Basic and acidic residues" evidence="7">
    <location>
        <begin position="885"/>
        <end position="894"/>
    </location>
</feature>
<keyword evidence="4 6" id="KW-0694">RNA-binding</keyword>
<dbReference type="InParanoid" id="A0A1Y2BL98"/>
<dbReference type="Pfam" id="PF22591">
    <property type="entry name" value="eIF3a_PCI_TPR-like"/>
    <property type="match status" value="1"/>
</dbReference>
<proteinExistence type="inferred from homology"/>
<evidence type="ECO:0000313" key="10">
    <source>
        <dbReference type="Proteomes" id="UP000193986"/>
    </source>
</evidence>
<dbReference type="InterPro" id="IPR000717">
    <property type="entry name" value="PCI_dom"/>
</dbReference>